<reference evidence="3 4" key="1">
    <citation type="journal article" date="2015" name="Genome Biol. Evol.">
        <title>Comparative Genomics of a Bacterivorous Green Alga Reveals Evolutionary Causalities and Consequences of Phago-Mixotrophic Mode of Nutrition.</title>
        <authorList>
            <person name="Burns J.A."/>
            <person name="Paasch A."/>
            <person name="Narechania A."/>
            <person name="Kim E."/>
        </authorList>
    </citation>
    <scope>NUCLEOTIDE SEQUENCE [LARGE SCALE GENOMIC DNA]</scope>
    <source>
        <strain evidence="3 4">PLY_AMNH</strain>
    </source>
</reference>
<protein>
    <submittedName>
        <fullName evidence="3">Uncharacterized protein</fullName>
    </submittedName>
</protein>
<keyword evidence="4" id="KW-1185">Reference proteome</keyword>
<accession>A0AAE0KX65</accession>
<feature type="compositionally biased region" description="Basic and acidic residues" evidence="2">
    <location>
        <begin position="37"/>
        <end position="46"/>
    </location>
</feature>
<evidence type="ECO:0000256" key="2">
    <source>
        <dbReference type="SAM" id="MobiDB-lite"/>
    </source>
</evidence>
<gene>
    <name evidence="3" type="ORF">CYMTET_27148</name>
</gene>
<proteinExistence type="predicted"/>
<dbReference type="EMBL" id="LGRX02014800">
    <property type="protein sequence ID" value="KAK3264093.1"/>
    <property type="molecule type" value="Genomic_DNA"/>
</dbReference>
<keyword evidence="1" id="KW-0175">Coiled coil</keyword>
<feature type="coiled-coil region" evidence="1">
    <location>
        <begin position="227"/>
        <end position="429"/>
    </location>
</feature>
<name>A0AAE0KX65_9CHLO</name>
<dbReference type="AlphaFoldDB" id="A0AAE0KX65"/>
<evidence type="ECO:0000256" key="1">
    <source>
        <dbReference type="SAM" id="Coils"/>
    </source>
</evidence>
<feature type="compositionally biased region" description="Low complexity" evidence="2">
    <location>
        <begin position="70"/>
        <end position="85"/>
    </location>
</feature>
<dbReference type="Proteomes" id="UP001190700">
    <property type="component" value="Unassembled WGS sequence"/>
</dbReference>
<comment type="caution">
    <text evidence="3">The sequence shown here is derived from an EMBL/GenBank/DDBJ whole genome shotgun (WGS) entry which is preliminary data.</text>
</comment>
<feature type="region of interest" description="Disordered" evidence="2">
    <location>
        <begin position="25"/>
        <end position="114"/>
    </location>
</feature>
<evidence type="ECO:0000313" key="3">
    <source>
        <dbReference type="EMBL" id="KAK3264093.1"/>
    </source>
</evidence>
<feature type="compositionally biased region" description="Basic and acidic residues" evidence="2">
    <location>
        <begin position="60"/>
        <end position="69"/>
    </location>
</feature>
<evidence type="ECO:0000313" key="4">
    <source>
        <dbReference type="Proteomes" id="UP001190700"/>
    </source>
</evidence>
<organism evidence="3 4">
    <name type="scientific">Cymbomonas tetramitiformis</name>
    <dbReference type="NCBI Taxonomy" id="36881"/>
    <lineage>
        <taxon>Eukaryota</taxon>
        <taxon>Viridiplantae</taxon>
        <taxon>Chlorophyta</taxon>
        <taxon>Pyramimonadophyceae</taxon>
        <taxon>Pyramimonadales</taxon>
        <taxon>Pyramimonadaceae</taxon>
        <taxon>Cymbomonas</taxon>
    </lineage>
</organism>
<sequence length="483" mass="53090">MENLAACTVDQEGDPFEGELSLPLESALQDDGGTTAELKHPLKEEVSALPAFQSPSPVPAEEKSAKMFTEEVSAPPASPSPSLAAAEEKSADIPTEEVSAPPSPAPAEVKSAKMQKRRSSVLERVQRIEEGVFSFGDEEVDQRRQAVYQQGVELLARLTERCTDLVGRVAGRNFDDATEIVEGLKVLSTQWERRESDLNSLKEETKLAASEFKKAALEIGDEVGLTREVAERKVARAEERASEVVQQARASEAVALAAAEQLAAKKAEAVQAELEEKKRNLEAEKEQLSKEVDKFRRESTDSLAKHKAALEAKLVEKAKAAQKDAEKKMAAAYEMAAKQVLDAKEAAAKQMQEKEAEVLQKEAEIYQQVKEAQRRERKTSVLMEKKVSEAEKQMEEASRIQVLHNQSELSRMNTELNRALKEVKRMDGALTAKTAECEVLLPPGDHLRASGRCQVAALRMCRGGSGEGYGITECCAETMSRKR</sequence>